<comment type="caution">
    <text evidence="3">The sequence shown here is derived from an EMBL/GenBank/DDBJ whole genome shotgun (WGS) entry which is preliminary data.</text>
</comment>
<dbReference type="InterPro" id="IPR057394">
    <property type="entry name" value="PIGBOS1"/>
</dbReference>
<proteinExistence type="predicted"/>
<name>A0A9P7YGU2_9HELO</name>
<protein>
    <submittedName>
        <fullName evidence="3">Uncharacterized protein</fullName>
    </submittedName>
</protein>
<feature type="region of interest" description="Disordered" evidence="1">
    <location>
        <begin position="33"/>
        <end position="54"/>
    </location>
</feature>
<dbReference type="AlphaFoldDB" id="A0A9P7YGU2"/>
<dbReference type="Pfam" id="PF23670">
    <property type="entry name" value="PIGBOS1"/>
    <property type="match status" value="1"/>
</dbReference>
<evidence type="ECO:0000313" key="3">
    <source>
        <dbReference type="EMBL" id="KAG9233509.1"/>
    </source>
</evidence>
<evidence type="ECO:0000313" key="4">
    <source>
        <dbReference type="Proteomes" id="UP000824998"/>
    </source>
</evidence>
<keyword evidence="2" id="KW-1133">Transmembrane helix</keyword>
<feature type="transmembrane region" description="Helical" evidence="2">
    <location>
        <begin position="6"/>
        <end position="25"/>
    </location>
</feature>
<dbReference type="EMBL" id="MU251497">
    <property type="protein sequence ID" value="KAG9233509.1"/>
    <property type="molecule type" value="Genomic_DNA"/>
</dbReference>
<gene>
    <name evidence="3" type="ORF">BJ875DRAFT_463933</name>
</gene>
<dbReference type="Proteomes" id="UP000824998">
    <property type="component" value="Unassembled WGS sequence"/>
</dbReference>
<accession>A0A9P7YGU2</accession>
<reference evidence="3" key="1">
    <citation type="journal article" date="2021" name="IMA Fungus">
        <title>Genomic characterization of three marine fungi, including Emericellopsis atlantica sp. nov. with signatures of a generalist lifestyle and marine biomass degradation.</title>
        <authorList>
            <person name="Hagestad O.C."/>
            <person name="Hou L."/>
            <person name="Andersen J.H."/>
            <person name="Hansen E.H."/>
            <person name="Altermark B."/>
            <person name="Li C."/>
            <person name="Kuhnert E."/>
            <person name="Cox R.J."/>
            <person name="Crous P.W."/>
            <person name="Spatafora J.W."/>
            <person name="Lail K."/>
            <person name="Amirebrahimi M."/>
            <person name="Lipzen A."/>
            <person name="Pangilinan J."/>
            <person name="Andreopoulos W."/>
            <person name="Hayes R.D."/>
            <person name="Ng V."/>
            <person name="Grigoriev I.V."/>
            <person name="Jackson S.A."/>
            <person name="Sutton T.D.S."/>
            <person name="Dobson A.D.W."/>
            <person name="Rama T."/>
        </authorList>
    </citation>
    <scope>NUCLEOTIDE SEQUENCE</scope>
    <source>
        <strain evidence="3">TRa018bII</strain>
    </source>
</reference>
<evidence type="ECO:0000256" key="1">
    <source>
        <dbReference type="SAM" id="MobiDB-lite"/>
    </source>
</evidence>
<organism evidence="3 4">
    <name type="scientific">Amylocarpus encephaloides</name>
    <dbReference type="NCBI Taxonomy" id="45428"/>
    <lineage>
        <taxon>Eukaryota</taxon>
        <taxon>Fungi</taxon>
        <taxon>Dikarya</taxon>
        <taxon>Ascomycota</taxon>
        <taxon>Pezizomycotina</taxon>
        <taxon>Leotiomycetes</taxon>
        <taxon>Helotiales</taxon>
        <taxon>Helotiales incertae sedis</taxon>
        <taxon>Amylocarpus</taxon>
    </lineage>
</organism>
<keyword evidence="4" id="KW-1185">Reference proteome</keyword>
<evidence type="ECO:0000256" key="2">
    <source>
        <dbReference type="SAM" id="Phobius"/>
    </source>
</evidence>
<keyword evidence="2" id="KW-0812">Transmembrane</keyword>
<sequence>MSRRGIFPLLMATTFGIINGVWVFGPALKEQREAKDVLSESETEVTPGQQQEAKKVLAAEATASRSAATATVLKPEAAASTSWWHSWSNHQEMKDGLSKNELISESQGGGKDEKR</sequence>
<dbReference type="OrthoDB" id="5394869at2759"/>
<feature type="region of interest" description="Disordered" evidence="1">
    <location>
        <begin position="93"/>
        <end position="115"/>
    </location>
</feature>
<keyword evidence="2" id="KW-0472">Membrane</keyword>